<name>A0A0M3I4Q9_ASCLU</name>
<evidence type="ECO:0000313" key="2">
    <source>
        <dbReference type="WBParaSite" id="ALUE_0001181201-mRNA-1"/>
    </source>
</evidence>
<reference evidence="2" key="1">
    <citation type="submission" date="2017-02" db="UniProtKB">
        <authorList>
            <consortium name="WormBaseParasite"/>
        </authorList>
    </citation>
    <scope>IDENTIFICATION</scope>
</reference>
<sequence>MLVGYCSEKRHFIRDTFFTRSDAYLRVSGVYKGAQRSTQTRDDTMPTHSTTTTARHVIHCAVHPRI</sequence>
<dbReference type="Proteomes" id="UP000036681">
    <property type="component" value="Unplaced"/>
</dbReference>
<proteinExistence type="predicted"/>
<protein>
    <submittedName>
        <fullName evidence="2">Transposase</fullName>
    </submittedName>
</protein>
<organism evidence="1 2">
    <name type="scientific">Ascaris lumbricoides</name>
    <name type="common">Giant roundworm</name>
    <dbReference type="NCBI Taxonomy" id="6252"/>
    <lineage>
        <taxon>Eukaryota</taxon>
        <taxon>Metazoa</taxon>
        <taxon>Ecdysozoa</taxon>
        <taxon>Nematoda</taxon>
        <taxon>Chromadorea</taxon>
        <taxon>Rhabditida</taxon>
        <taxon>Spirurina</taxon>
        <taxon>Ascaridomorpha</taxon>
        <taxon>Ascaridoidea</taxon>
        <taxon>Ascarididae</taxon>
        <taxon>Ascaris</taxon>
    </lineage>
</organism>
<dbReference type="WBParaSite" id="ALUE_0001181201-mRNA-1">
    <property type="protein sequence ID" value="ALUE_0001181201-mRNA-1"/>
    <property type="gene ID" value="ALUE_0001181201"/>
</dbReference>
<accession>A0A0M3I4Q9</accession>
<evidence type="ECO:0000313" key="1">
    <source>
        <dbReference type="Proteomes" id="UP000036681"/>
    </source>
</evidence>
<keyword evidence="1" id="KW-1185">Reference proteome</keyword>
<dbReference type="AlphaFoldDB" id="A0A0M3I4Q9"/>